<keyword evidence="2" id="KW-0333">Golgi apparatus</keyword>
<name>A0A166H9G1_9MICO</name>
<dbReference type="Gene3D" id="1.10.3630.10">
    <property type="entry name" value="yeast vps74-n-term truncation variant domain like"/>
    <property type="match status" value="1"/>
</dbReference>
<dbReference type="RefSeq" id="WP_068212545.1">
    <property type="nucleotide sequence ID" value="NZ_CP047186.1"/>
</dbReference>
<evidence type="ECO:0000313" key="5">
    <source>
        <dbReference type="EMBL" id="KZX20194.1"/>
    </source>
</evidence>
<dbReference type="Proteomes" id="UP000076717">
    <property type="component" value="Unassembled WGS sequence"/>
</dbReference>
<reference evidence="6" key="3">
    <citation type="submission" date="2019-12" db="EMBL/GenBank/DDBJ databases">
        <title>Complete and Draft Genome Sequences of New Strains and Members of Some Known Species of the Genus Rathayibacter isolated from Plants.</title>
        <authorList>
            <person name="Tarlachkov S.V."/>
            <person name="Starodumova I.P."/>
            <person name="Dorofeeva L.V."/>
            <person name="Prisyazhnaya N.V."/>
            <person name="Leyn S.A."/>
            <person name="Zlamal J.E."/>
            <person name="Elane M.L."/>
            <person name="Osterman A.L."/>
            <person name="Nadler S.A."/>
            <person name="Subbotin S.A."/>
            <person name="Evtushenko L.I."/>
        </authorList>
    </citation>
    <scope>NUCLEOTIDE SEQUENCE</scope>
    <source>
        <strain evidence="6">VKM Ac-2761</strain>
    </source>
</reference>
<dbReference type="EMBL" id="LIIN01000124">
    <property type="protein sequence ID" value="KZX20194.1"/>
    <property type="molecule type" value="Genomic_DNA"/>
</dbReference>
<dbReference type="KEGG" id="rte:GSU10_12705"/>
<gene>
    <name evidence="5" type="ORF">ACH61_02690</name>
    <name evidence="6" type="ORF">GSU10_12705</name>
</gene>
<dbReference type="Proteomes" id="UP000465031">
    <property type="component" value="Chromosome"/>
</dbReference>
<dbReference type="InterPro" id="IPR038261">
    <property type="entry name" value="GPP34-like_sf"/>
</dbReference>
<dbReference type="InterPro" id="IPR008628">
    <property type="entry name" value="GPP34-like"/>
</dbReference>
<accession>A0A166H9G1</accession>
<dbReference type="AlphaFoldDB" id="A0A166H9G1"/>
<dbReference type="EMBL" id="CP047186">
    <property type="protein sequence ID" value="QHC56409.1"/>
    <property type="molecule type" value="Genomic_DNA"/>
</dbReference>
<dbReference type="GO" id="GO:0005737">
    <property type="term" value="C:cytoplasm"/>
    <property type="evidence" value="ECO:0007669"/>
    <property type="project" value="UniProtKB-ARBA"/>
</dbReference>
<evidence type="ECO:0000313" key="6">
    <source>
        <dbReference type="EMBL" id="QHC56409.1"/>
    </source>
</evidence>
<dbReference type="GO" id="GO:0012505">
    <property type="term" value="C:endomembrane system"/>
    <property type="evidence" value="ECO:0007669"/>
    <property type="project" value="UniProtKB-ARBA"/>
</dbReference>
<reference evidence="8" key="2">
    <citation type="submission" date="2019-12" db="EMBL/GenBank/DDBJ databases">
        <title>Complete and draft genome sequences of new strains and members of some known species of the genus Rathayibacter isolated from plants.</title>
        <authorList>
            <person name="Tarlachkov S.V."/>
            <person name="Starodumova I.P."/>
            <person name="Dorofeeva L.V."/>
            <person name="Prisyazhnaya N.V."/>
            <person name="Leyn S."/>
            <person name="Zlamal J."/>
            <person name="Elan M."/>
            <person name="Osterman A.L."/>
            <person name="Nadler S."/>
            <person name="Subbotin S.A."/>
            <person name="Evtushenko L.I."/>
        </authorList>
    </citation>
    <scope>NUCLEOTIDE SEQUENCE [LARGE SCALE GENOMIC DNA]</scope>
    <source>
        <strain evidence="8">VKM Ac-2761</strain>
    </source>
</reference>
<keyword evidence="3" id="KW-0446">Lipid-binding</keyword>
<keyword evidence="7" id="KW-1185">Reference proteome</keyword>
<sequence>MASFTSDVILLCLTHDGAWAGGGTGPSEAAGAAALADAVLSGAVLLGERGVEVVDVARLPARFGAVLERTSELGAVVDELGEDELDGALDELESRGVVSVIRSKFLGMFPTVRITVLDDAPRSALVAELAALVEGRQAEPHAALAFSILDAARILPFVLKVPEERRAAILRGAIDAGGVAEGAARSLEQLRVAVYTTVFSAGPLL</sequence>
<evidence type="ECO:0000313" key="7">
    <source>
        <dbReference type="Proteomes" id="UP000076717"/>
    </source>
</evidence>
<proteinExistence type="predicted"/>
<dbReference type="GO" id="GO:0070273">
    <property type="term" value="F:phosphatidylinositol-4-phosphate binding"/>
    <property type="evidence" value="ECO:0007669"/>
    <property type="project" value="InterPro"/>
</dbReference>
<organism evidence="5 7">
    <name type="scientific">Rathayibacter tanaceti</name>
    <dbReference type="NCBI Taxonomy" id="1671680"/>
    <lineage>
        <taxon>Bacteria</taxon>
        <taxon>Bacillati</taxon>
        <taxon>Actinomycetota</taxon>
        <taxon>Actinomycetes</taxon>
        <taxon>Micrococcales</taxon>
        <taxon>Microbacteriaceae</taxon>
        <taxon>Rathayibacter</taxon>
    </lineage>
</organism>
<protein>
    <submittedName>
        <fullName evidence="5">Uncharacterized protein</fullName>
    </submittedName>
</protein>
<evidence type="ECO:0000256" key="1">
    <source>
        <dbReference type="ARBA" id="ARBA00004255"/>
    </source>
</evidence>
<dbReference type="Pfam" id="PF05719">
    <property type="entry name" value="GPP34"/>
    <property type="match status" value="1"/>
</dbReference>
<reference evidence="5 7" key="1">
    <citation type="submission" date="2015-08" db="EMBL/GenBank/DDBJ databases">
        <title>Draft Genome Sequence of Rathayibacter sp. Strain VKM Ac-2596 Isolated from Leaf Gall Induced by Plant-Parasitic Nematodes.</title>
        <authorList>
            <person name="Vasilenko O.V."/>
            <person name="Starodumova I.P."/>
            <person name="Tarlachkov S.V."/>
            <person name="Dorofeeva L.V."/>
            <person name="Evtushenko L.I."/>
        </authorList>
    </citation>
    <scope>NUCLEOTIDE SEQUENCE [LARGE SCALE GENOMIC DNA]</scope>
    <source>
        <strain evidence="5 7">VKM Ac-2596</strain>
    </source>
</reference>
<comment type="subcellular location">
    <subcellularLocation>
        <location evidence="1">Golgi apparatus membrane</location>
        <topology evidence="1">Peripheral membrane protein</topology>
        <orientation evidence="1">Cytoplasmic side</orientation>
    </subcellularLocation>
</comment>
<keyword evidence="4" id="KW-0472">Membrane</keyword>
<evidence type="ECO:0000256" key="4">
    <source>
        <dbReference type="ARBA" id="ARBA00023136"/>
    </source>
</evidence>
<evidence type="ECO:0000313" key="8">
    <source>
        <dbReference type="Proteomes" id="UP000465031"/>
    </source>
</evidence>
<evidence type="ECO:0000256" key="2">
    <source>
        <dbReference type="ARBA" id="ARBA00023034"/>
    </source>
</evidence>
<evidence type="ECO:0000256" key="3">
    <source>
        <dbReference type="ARBA" id="ARBA00023121"/>
    </source>
</evidence>